<feature type="compositionally biased region" description="Basic and acidic residues" evidence="1">
    <location>
        <begin position="22"/>
        <end position="38"/>
    </location>
</feature>
<feature type="transmembrane region" description="Helical" evidence="2">
    <location>
        <begin position="80"/>
        <end position="97"/>
    </location>
</feature>
<proteinExistence type="predicted"/>
<feature type="transmembrane region" description="Helical" evidence="2">
    <location>
        <begin position="109"/>
        <end position="131"/>
    </location>
</feature>
<gene>
    <name evidence="3" type="ORF">SAMN05428998_11827</name>
</gene>
<sequence length="422" mass="46888">MTVTAHPSEPSANRAALHVTHRASDGPTDRPSDWERPKGAKPTPPGVPGSFLLVQFWRDIFGKEVQSAATYSYLWMADQMGHIAIGLLVQVVGYFVFNRLGTWVPGLAWLLAWANGLSFLLVSGVVSFWEFRAYSVSRREAANLQFPLDNDLLRRNAVIAAVYMIIGALVGYDVNLRTPGAWTWFWNVVLFLGAMGICVAAAPPWLRQKIVWQKAALPYLARLADLRAQIDEEVAEQLRRLIAAPFDSSRPRQIMVVGPIGSGRTPMVCGLGTELAFKGKKVRYCSFDTLMEISDQYDLPRPDGLPPMGSWGPKNIYYWPWFEAETLIIDDISPIISTAIERFGPQAFTEILDIGLKQAAGQICNRNTVWVFGADEKDVAETRGVTSLDELIRIYARGIQDFCRAEEPPLIVHLPRPAASAG</sequence>
<keyword evidence="2" id="KW-0472">Membrane</keyword>
<feature type="transmembrane region" description="Helical" evidence="2">
    <location>
        <begin position="184"/>
        <end position="206"/>
    </location>
</feature>
<dbReference type="AlphaFoldDB" id="A0A1Y6C9Y9"/>
<evidence type="ECO:0000313" key="4">
    <source>
        <dbReference type="Proteomes" id="UP000192917"/>
    </source>
</evidence>
<evidence type="ECO:0000313" key="3">
    <source>
        <dbReference type="EMBL" id="SMF51403.1"/>
    </source>
</evidence>
<keyword evidence="2" id="KW-0812">Transmembrane</keyword>
<name>A0A1Y6C9Y9_9PROT</name>
<organism evidence="3 4">
    <name type="scientific">Tistlia consotensis USBA 355</name>
    <dbReference type="NCBI Taxonomy" id="560819"/>
    <lineage>
        <taxon>Bacteria</taxon>
        <taxon>Pseudomonadati</taxon>
        <taxon>Pseudomonadota</taxon>
        <taxon>Alphaproteobacteria</taxon>
        <taxon>Rhodospirillales</taxon>
        <taxon>Rhodovibrionaceae</taxon>
        <taxon>Tistlia</taxon>
    </lineage>
</organism>
<dbReference type="EMBL" id="FWZX01000018">
    <property type="protein sequence ID" value="SMF51403.1"/>
    <property type="molecule type" value="Genomic_DNA"/>
</dbReference>
<feature type="transmembrane region" description="Helical" evidence="2">
    <location>
        <begin position="152"/>
        <end position="172"/>
    </location>
</feature>
<accession>A0A1Y6C9Y9</accession>
<dbReference type="CDD" id="cd01983">
    <property type="entry name" value="SIMIBI"/>
    <property type="match status" value="1"/>
</dbReference>
<evidence type="ECO:0000256" key="1">
    <source>
        <dbReference type="SAM" id="MobiDB-lite"/>
    </source>
</evidence>
<dbReference type="InterPro" id="IPR027417">
    <property type="entry name" value="P-loop_NTPase"/>
</dbReference>
<dbReference type="Gene3D" id="3.40.50.300">
    <property type="entry name" value="P-loop containing nucleotide triphosphate hydrolases"/>
    <property type="match status" value="1"/>
</dbReference>
<feature type="region of interest" description="Disordered" evidence="1">
    <location>
        <begin position="1"/>
        <end position="46"/>
    </location>
</feature>
<dbReference type="RefSeq" id="WP_085124392.1">
    <property type="nucleotide sequence ID" value="NZ_FWZX01000018.1"/>
</dbReference>
<keyword evidence="4" id="KW-1185">Reference proteome</keyword>
<dbReference type="SUPFAM" id="SSF52540">
    <property type="entry name" value="P-loop containing nucleoside triphosphate hydrolases"/>
    <property type="match status" value="1"/>
</dbReference>
<reference evidence="3 4" key="1">
    <citation type="submission" date="2017-04" db="EMBL/GenBank/DDBJ databases">
        <authorList>
            <person name="Afonso C.L."/>
            <person name="Miller P.J."/>
            <person name="Scott M.A."/>
            <person name="Spackman E."/>
            <person name="Goraichik I."/>
            <person name="Dimitrov K.M."/>
            <person name="Suarez D.L."/>
            <person name="Swayne D.E."/>
        </authorList>
    </citation>
    <scope>NUCLEOTIDE SEQUENCE [LARGE SCALE GENOMIC DNA]</scope>
    <source>
        <strain evidence="3 4">USBA 355</strain>
    </source>
</reference>
<keyword evidence="2" id="KW-1133">Transmembrane helix</keyword>
<protein>
    <submittedName>
        <fullName evidence="3">Uncharacterized protein</fullName>
    </submittedName>
</protein>
<dbReference type="Proteomes" id="UP000192917">
    <property type="component" value="Unassembled WGS sequence"/>
</dbReference>
<evidence type="ECO:0000256" key="2">
    <source>
        <dbReference type="SAM" id="Phobius"/>
    </source>
</evidence>
<dbReference type="STRING" id="560819.SAMN05428998_11827"/>